<evidence type="ECO:0000313" key="1">
    <source>
        <dbReference type="EMBL" id="MTH47816.1"/>
    </source>
</evidence>
<dbReference type="Proteomes" id="UP000477739">
    <property type="component" value="Unassembled WGS sequence"/>
</dbReference>
<organism evidence="1 2">
    <name type="scientific">Intestinirhabdus alba</name>
    <dbReference type="NCBI Taxonomy" id="2899544"/>
    <lineage>
        <taxon>Bacteria</taxon>
        <taxon>Pseudomonadati</taxon>
        <taxon>Pseudomonadota</taxon>
        <taxon>Gammaproteobacteria</taxon>
        <taxon>Enterobacterales</taxon>
        <taxon>Enterobacteriaceae</taxon>
        <taxon>Intestinirhabdus</taxon>
    </lineage>
</organism>
<comment type="caution">
    <text evidence="1">The sequence shown here is derived from an EMBL/GenBank/DDBJ whole genome shotgun (WGS) entry which is preliminary data.</text>
</comment>
<dbReference type="RefSeq" id="WP_155109340.1">
    <property type="nucleotide sequence ID" value="NZ_WMJZ01000024.1"/>
</dbReference>
<protein>
    <recommendedName>
        <fullName evidence="3">FidL</fullName>
    </recommendedName>
</protein>
<proteinExistence type="predicted"/>
<reference evidence="1 2" key="1">
    <citation type="submission" date="2019-11" db="EMBL/GenBank/DDBJ databases">
        <title>Escherichia alba sp. nov. isolated from the gut of plastic-eating superworms Zophobas atratus.</title>
        <authorList>
            <person name="Yang Y."/>
        </authorList>
    </citation>
    <scope>NUCLEOTIDE SEQUENCE [LARGE SCALE GENOMIC DNA]</scope>
    <source>
        <strain evidence="2">BIT-B35</strain>
    </source>
</reference>
<keyword evidence="2" id="KW-1185">Reference proteome</keyword>
<sequence length="150" mass="17039">MAVIILNLIIFALIIFKTQSDSATVGIKCFSNTDTRRELSSGRVITSKLTTLVILQENIMALSFKGSVTDEQRQYTVDRTMSLSVTRVGNSKIYHAYHHSLSKTPDDNTPEELFSHIQLDNFDYFYVSQIKDDTWIFDGLELPIMTCSAF</sequence>
<dbReference type="EMBL" id="WMJZ01000024">
    <property type="protein sequence ID" value="MTH47816.1"/>
    <property type="molecule type" value="Genomic_DNA"/>
</dbReference>
<dbReference type="AlphaFoldDB" id="A0A6L6IQX3"/>
<evidence type="ECO:0000313" key="2">
    <source>
        <dbReference type="Proteomes" id="UP000477739"/>
    </source>
</evidence>
<accession>A0A6L6IQX3</accession>
<evidence type="ECO:0008006" key="3">
    <source>
        <dbReference type="Google" id="ProtNLM"/>
    </source>
</evidence>
<name>A0A6L6IQX3_9ENTR</name>
<gene>
    <name evidence="1" type="ORF">GJV78_16400</name>
</gene>